<dbReference type="EMBL" id="JACMRX010000003">
    <property type="protein sequence ID" value="KAF7993454.1"/>
    <property type="molecule type" value="Genomic_DNA"/>
</dbReference>
<dbReference type="PRINTS" id="PR00111">
    <property type="entry name" value="ABHYDROLASE"/>
</dbReference>
<dbReference type="Gene3D" id="3.40.50.1820">
    <property type="entry name" value="alpha/beta hydrolase"/>
    <property type="match status" value="1"/>
</dbReference>
<evidence type="ECO:0000313" key="5">
    <source>
        <dbReference type="EMBL" id="KAF7993454.1"/>
    </source>
</evidence>
<reference evidence="5 6" key="1">
    <citation type="submission" date="2020-08" db="EMBL/GenBank/DDBJ databases">
        <title>Aphidius gifuensis genome sequencing and assembly.</title>
        <authorList>
            <person name="Du Z."/>
        </authorList>
    </citation>
    <scope>NUCLEOTIDE SEQUENCE [LARGE SCALE GENOMIC DNA]</scope>
    <source>
        <strain evidence="5">YNYX2018</strain>
        <tissue evidence="5">Adults</tissue>
    </source>
</reference>
<dbReference type="PRINTS" id="PR00412">
    <property type="entry name" value="EPOXHYDRLASE"/>
</dbReference>
<feature type="transmembrane region" description="Helical" evidence="3">
    <location>
        <begin position="16"/>
        <end position="37"/>
    </location>
</feature>
<name>A0A835CS19_APHGI</name>
<dbReference type="AlphaFoldDB" id="A0A835CS19"/>
<comment type="caution">
    <text evidence="5">The sequence shown here is derived from an EMBL/GenBank/DDBJ whole genome shotgun (WGS) entry which is preliminary data.</text>
</comment>
<feature type="domain" description="AB hydrolase-1" evidence="4">
    <location>
        <begin position="60"/>
        <end position="284"/>
    </location>
</feature>
<sequence length="356" mass="40869">MDVKIVRVSFCEITKLHILSFIYGIYMITMRFFKWAWDPKKFFGMRYRDKPPICLVDNSLGKHSYVKLKVVAVDLKGFGDSDKPTTTRSYKIEVLIDELRQFISTFDVDNCSIIGHDLGGLLGWYITALHSEIVDKFIAISSPHPNYYWSKMNGQTAFDDKWMHFSRLPFLPEIDALKEDLSVINDTFKHLQMNQGTSEKNYVEAYKYAFSRREDWTGPINYYRNLPFVRLQSNEQIGNQMLLIVGNTDPSVSLESIIQSSEYSARFNIKVITGAQHFPHQEKPDDVNNIILKFLNGPEKLKIDTSQTKGLVSTWLGSLSSTVKYGNQVFDAVHKRTNGVVSSLPNRVLYLGQTTT</sequence>
<evidence type="ECO:0000256" key="3">
    <source>
        <dbReference type="SAM" id="Phobius"/>
    </source>
</evidence>
<dbReference type="InterPro" id="IPR029058">
    <property type="entry name" value="AB_hydrolase_fold"/>
</dbReference>
<evidence type="ECO:0000313" key="6">
    <source>
        <dbReference type="Proteomes" id="UP000639338"/>
    </source>
</evidence>
<dbReference type="Proteomes" id="UP000639338">
    <property type="component" value="Unassembled WGS sequence"/>
</dbReference>
<evidence type="ECO:0000259" key="4">
    <source>
        <dbReference type="Pfam" id="PF00561"/>
    </source>
</evidence>
<keyword evidence="6" id="KW-1185">Reference proteome</keyword>
<dbReference type="SUPFAM" id="SSF53474">
    <property type="entry name" value="alpha/beta-Hydrolases"/>
    <property type="match status" value="1"/>
</dbReference>
<keyword evidence="1" id="KW-0378">Hydrolase</keyword>
<gene>
    <name evidence="5" type="ORF">HCN44_010049</name>
</gene>
<accession>A0A835CS19</accession>
<keyword evidence="3" id="KW-1133">Transmembrane helix</keyword>
<keyword evidence="3" id="KW-0812">Transmembrane</keyword>
<dbReference type="GO" id="GO:0004301">
    <property type="term" value="F:epoxide hydrolase activity"/>
    <property type="evidence" value="ECO:0007669"/>
    <property type="project" value="UniProtKB-ARBA"/>
</dbReference>
<dbReference type="Pfam" id="PF00561">
    <property type="entry name" value="Abhydrolase_1"/>
    <property type="match status" value="1"/>
</dbReference>
<organism evidence="5 6">
    <name type="scientific">Aphidius gifuensis</name>
    <name type="common">Parasitoid wasp</name>
    <dbReference type="NCBI Taxonomy" id="684658"/>
    <lineage>
        <taxon>Eukaryota</taxon>
        <taxon>Metazoa</taxon>
        <taxon>Ecdysozoa</taxon>
        <taxon>Arthropoda</taxon>
        <taxon>Hexapoda</taxon>
        <taxon>Insecta</taxon>
        <taxon>Pterygota</taxon>
        <taxon>Neoptera</taxon>
        <taxon>Endopterygota</taxon>
        <taxon>Hymenoptera</taxon>
        <taxon>Apocrita</taxon>
        <taxon>Ichneumonoidea</taxon>
        <taxon>Braconidae</taxon>
        <taxon>Aphidiinae</taxon>
        <taxon>Aphidius</taxon>
    </lineage>
</organism>
<evidence type="ECO:0000256" key="2">
    <source>
        <dbReference type="ARBA" id="ARBA00038334"/>
    </source>
</evidence>
<dbReference type="PANTHER" id="PTHR43329">
    <property type="entry name" value="EPOXIDE HYDROLASE"/>
    <property type="match status" value="1"/>
</dbReference>
<protein>
    <recommendedName>
        <fullName evidence="4">AB hydrolase-1 domain-containing protein</fullName>
    </recommendedName>
</protein>
<dbReference type="InterPro" id="IPR000073">
    <property type="entry name" value="AB_hydrolase_1"/>
</dbReference>
<proteinExistence type="inferred from homology"/>
<comment type="similarity">
    <text evidence="2">Belongs to the AB hydrolase superfamily. Epoxide hydrolase family.</text>
</comment>
<keyword evidence="3" id="KW-0472">Membrane</keyword>
<dbReference type="OrthoDB" id="408373at2759"/>
<dbReference type="InterPro" id="IPR000639">
    <property type="entry name" value="Epox_hydrolase-like"/>
</dbReference>
<evidence type="ECO:0000256" key="1">
    <source>
        <dbReference type="ARBA" id="ARBA00022801"/>
    </source>
</evidence>